<dbReference type="Pfam" id="PF03519">
    <property type="entry name" value="Invas_SpaK"/>
    <property type="match status" value="1"/>
</dbReference>
<dbReference type="InterPro" id="IPR003065">
    <property type="entry name" value="Invas_SpaK"/>
</dbReference>
<protein>
    <submittedName>
        <fullName evidence="1">Uncharacterized protein</fullName>
    </submittedName>
</protein>
<evidence type="ECO:0000313" key="2">
    <source>
        <dbReference type="Proteomes" id="UP000036338"/>
    </source>
</evidence>
<dbReference type="RefSeq" id="WP_048252076.1">
    <property type="nucleotide sequence ID" value="NZ_LDWR01000122.1"/>
</dbReference>
<dbReference type="PRINTS" id="PR01305">
    <property type="entry name" value="SSPAKPROTEIN"/>
</dbReference>
<proteinExistence type="predicted"/>
<name>A0A0J5VSL7_BURCE</name>
<dbReference type="AlphaFoldDB" id="A0A0J5VSL7"/>
<organism evidence="1 2">
    <name type="scientific">Burkholderia cepacia</name>
    <name type="common">Pseudomonas cepacia</name>
    <dbReference type="NCBI Taxonomy" id="292"/>
    <lineage>
        <taxon>Bacteria</taxon>
        <taxon>Pseudomonadati</taxon>
        <taxon>Pseudomonadota</taxon>
        <taxon>Betaproteobacteria</taxon>
        <taxon>Burkholderiales</taxon>
        <taxon>Burkholderiaceae</taxon>
        <taxon>Burkholderia</taxon>
        <taxon>Burkholderia cepacia complex</taxon>
    </lineage>
</organism>
<dbReference type="Gene3D" id="3.30.1460.10">
    <property type="match status" value="1"/>
</dbReference>
<dbReference type="Proteomes" id="UP000036338">
    <property type="component" value="Unassembled WGS sequence"/>
</dbReference>
<evidence type="ECO:0000313" key="1">
    <source>
        <dbReference type="EMBL" id="KML40104.1"/>
    </source>
</evidence>
<reference evidence="1 2" key="1">
    <citation type="submission" date="2015-05" db="EMBL/GenBank/DDBJ databases">
        <title>Draft genome of Burkholderia cepacia LK29.</title>
        <authorList>
            <person name="Chan X.Y."/>
        </authorList>
    </citation>
    <scope>NUCLEOTIDE SEQUENCE [LARGE SCALE GENOMIC DNA]</scope>
    <source>
        <strain evidence="1 2">LK29</strain>
    </source>
</reference>
<dbReference type="PATRIC" id="fig|292.27.peg.972"/>
<accession>A0A0J5VSL7</accession>
<dbReference type="EMBL" id="LDWR01000122">
    <property type="protein sequence ID" value="KML40104.1"/>
    <property type="molecule type" value="Genomic_DNA"/>
</dbReference>
<gene>
    <name evidence="1" type="ORF">VL15_38245</name>
</gene>
<dbReference type="SUPFAM" id="SSF69635">
    <property type="entry name" value="Type III secretory system chaperone-like"/>
    <property type="match status" value="1"/>
</dbReference>
<dbReference type="CDD" id="cd17035">
    <property type="entry name" value="T3SC_IB_Spa15-like"/>
    <property type="match status" value="1"/>
</dbReference>
<sequence length="135" mass="15251">MQANLPQLVRDALNVMGCDPSLIGEMDAHAPIAFEFRDRPQFFLGDLNKGVWLWCPIAEYRPSVIKSAAADLIELMFEPVDFTVNGYLMLVRDEDEQLVVQALLCHEVMESPELMAGALNTFFERVESFSKALIQ</sequence>
<comment type="caution">
    <text evidence="1">The sequence shown here is derived from an EMBL/GenBank/DDBJ whole genome shotgun (WGS) entry which is preliminary data.</text>
</comment>